<dbReference type="InterPro" id="IPR000673">
    <property type="entry name" value="Sig_transdc_resp-reg_Me-estase"/>
</dbReference>
<dbReference type="EMBL" id="JADWOX010000010">
    <property type="protein sequence ID" value="MBI1684973.1"/>
    <property type="molecule type" value="Genomic_DNA"/>
</dbReference>
<dbReference type="Gene3D" id="3.40.50.2300">
    <property type="match status" value="1"/>
</dbReference>
<keyword evidence="12" id="KW-1185">Reference proteome</keyword>
<keyword evidence="2 5" id="KW-0145">Chemotaxis</keyword>
<evidence type="ECO:0000256" key="7">
    <source>
        <dbReference type="PROSITE-ProRule" id="PRU00169"/>
    </source>
</evidence>
<evidence type="ECO:0000313" key="11">
    <source>
        <dbReference type="EMBL" id="MBI1684973.1"/>
    </source>
</evidence>
<comment type="catalytic activity">
    <reaction evidence="5">
        <text>L-glutaminyl-[protein] + H2O = L-glutamyl-[protein] + NH4(+)</text>
        <dbReference type="Rhea" id="RHEA:16441"/>
        <dbReference type="Rhea" id="RHEA-COMP:10207"/>
        <dbReference type="Rhea" id="RHEA-COMP:10208"/>
        <dbReference type="ChEBI" id="CHEBI:15377"/>
        <dbReference type="ChEBI" id="CHEBI:28938"/>
        <dbReference type="ChEBI" id="CHEBI:29973"/>
        <dbReference type="ChEBI" id="CHEBI:30011"/>
        <dbReference type="EC" id="3.5.1.44"/>
    </reaction>
</comment>
<comment type="domain">
    <text evidence="5">Contains a C-terminal catalytic domain, and an N-terminal region which modulates catalytic activity.</text>
</comment>
<evidence type="ECO:0000256" key="4">
    <source>
        <dbReference type="ARBA" id="ARBA00048267"/>
    </source>
</evidence>
<sequence>MTKVLVVDDSALLRRVLSEILTEAGFEVAIARDGVEALAKLDEVRPDVVTLDVQMPRMNGLECLEQIMARRPCPVVMVSSLTAEGAEATLSALELGAVDFLPKPDGVVSLAIDELAPVLIEKVTAAATAKVGRGSRLLERLRARREAARAPTKTGARPRKQGAAPAGDPPEGLVLVGTSTGGPAALEALLGDIAPDFPWPILVAQHMPASFTASLAARLDGLCPLSVVEAAGPTPLRTGGVYIARGGADMVVSRRAAGLVALPAPADPAHRWHPSVDRLVASAMAHVAPDRLVGVLMTGMGDDGARTMAELHRLGGRTVAESEETAVVWGMPGALVRLGGASAVEPVDAIAGRLSMMLAR</sequence>
<dbReference type="SUPFAM" id="SSF52738">
    <property type="entry name" value="Methylesterase CheB, C-terminal domain"/>
    <property type="match status" value="1"/>
</dbReference>
<dbReference type="InterPro" id="IPR011006">
    <property type="entry name" value="CheY-like_superfamily"/>
</dbReference>
<dbReference type="PROSITE" id="PS50110">
    <property type="entry name" value="RESPONSE_REGULATORY"/>
    <property type="match status" value="1"/>
</dbReference>
<comment type="subcellular location">
    <subcellularLocation>
        <location evidence="5">Cytoplasm</location>
    </subcellularLocation>
</comment>
<comment type="function">
    <text evidence="5">Involved in chemotaxis. Part of a chemotaxis signal transduction system that modulates chemotaxis in response to various stimuli. Catalyzes the demethylation of specific methylglutamate residues introduced into the chemoreceptors (methyl-accepting chemotaxis proteins or MCP) by CheR. Also mediates the irreversible deamidation of specific glutamine residues to glutamic acid.</text>
</comment>
<dbReference type="Proteomes" id="UP000639859">
    <property type="component" value="Unassembled WGS sequence"/>
</dbReference>
<dbReference type="CDD" id="cd16432">
    <property type="entry name" value="CheB_Rec"/>
    <property type="match status" value="1"/>
</dbReference>
<feature type="region of interest" description="Disordered" evidence="8">
    <location>
        <begin position="145"/>
        <end position="172"/>
    </location>
</feature>
<dbReference type="InterPro" id="IPR008248">
    <property type="entry name" value="CheB-like"/>
</dbReference>
<evidence type="ECO:0000256" key="3">
    <source>
        <dbReference type="ARBA" id="ARBA00022801"/>
    </source>
</evidence>
<comment type="caution">
    <text evidence="11">The sequence shown here is derived from an EMBL/GenBank/DDBJ whole genome shotgun (WGS) entry which is preliminary data.</text>
</comment>
<evidence type="ECO:0000259" key="9">
    <source>
        <dbReference type="PROSITE" id="PS50110"/>
    </source>
</evidence>
<feature type="active site" evidence="5 6">
    <location>
        <position position="303"/>
    </location>
</feature>
<evidence type="ECO:0000259" key="10">
    <source>
        <dbReference type="PROSITE" id="PS50122"/>
    </source>
</evidence>
<protein>
    <recommendedName>
        <fullName evidence="5">Protein-glutamate methylesterase/protein-glutamine glutaminase</fullName>
        <ecNumber evidence="5">3.1.1.61</ecNumber>
        <ecNumber evidence="5">3.5.1.44</ecNumber>
    </recommendedName>
</protein>
<dbReference type="EC" id="3.1.1.61" evidence="5"/>
<feature type="domain" description="CheB-type methylesterase" evidence="10">
    <location>
        <begin position="169"/>
        <end position="360"/>
    </location>
</feature>
<reference evidence="11 12" key="1">
    <citation type="submission" date="2020-11" db="EMBL/GenBank/DDBJ databases">
        <title>genome sequence of strain KACC 18849.</title>
        <authorList>
            <person name="Gao J."/>
            <person name="Zhang X."/>
        </authorList>
    </citation>
    <scope>NUCLEOTIDE SEQUENCE [LARGE SCALE GENOMIC DNA]</scope>
    <source>
        <strain evidence="11 12">KACC 18849</strain>
    </source>
</reference>
<organism evidence="11 12">
    <name type="scientific">Caulobacter hibisci</name>
    <dbReference type="NCBI Taxonomy" id="2035993"/>
    <lineage>
        <taxon>Bacteria</taxon>
        <taxon>Pseudomonadati</taxon>
        <taxon>Pseudomonadota</taxon>
        <taxon>Alphaproteobacteria</taxon>
        <taxon>Caulobacterales</taxon>
        <taxon>Caulobacteraceae</taxon>
        <taxon>Caulobacter</taxon>
    </lineage>
</organism>
<dbReference type="NCBIfam" id="NF001965">
    <property type="entry name" value="PRK00742.1"/>
    <property type="match status" value="1"/>
</dbReference>
<dbReference type="PROSITE" id="PS50122">
    <property type="entry name" value="CHEB"/>
    <property type="match status" value="1"/>
</dbReference>
<dbReference type="PANTHER" id="PTHR42872">
    <property type="entry name" value="PROTEIN-GLUTAMATE METHYLESTERASE/PROTEIN-GLUTAMINE GLUTAMINASE"/>
    <property type="match status" value="1"/>
</dbReference>
<comment type="catalytic activity">
    <reaction evidence="4 5">
        <text>[protein]-L-glutamate 5-O-methyl ester + H2O = L-glutamyl-[protein] + methanol + H(+)</text>
        <dbReference type="Rhea" id="RHEA:23236"/>
        <dbReference type="Rhea" id="RHEA-COMP:10208"/>
        <dbReference type="Rhea" id="RHEA-COMP:10311"/>
        <dbReference type="ChEBI" id="CHEBI:15377"/>
        <dbReference type="ChEBI" id="CHEBI:15378"/>
        <dbReference type="ChEBI" id="CHEBI:17790"/>
        <dbReference type="ChEBI" id="CHEBI:29973"/>
        <dbReference type="ChEBI" id="CHEBI:82795"/>
        <dbReference type="EC" id="3.1.1.61"/>
    </reaction>
</comment>
<dbReference type="PIRSF" id="PIRSF000876">
    <property type="entry name" value="RR_chemtxs_CheB"/>
    <property type="match status" value="1"/>
</dbReference>
<evidence type="ECO:0000256" key="5">
    <source>
        <dbReference type="HAMAP-Rule" id="MF_00099"/>
    </source>
</evidence>
<dbReference type="InterPro" id="IPR001789">
    <property type="entry name" value="Sig_transdc_resp-reg_receiver"/>
</dbReference>
<feature type="modified residue" description="4-aspartylphosphate" evidence="5 7">
    <location>
        <position position="52"/>
    </location>
</feature>
<gene>
    <name evidence="5" type="primary">cheB</name>
    <name evidence="11" type="ORF">I4Q42_14965</name>
</gene>
<evidence type="ECO:0000313" key="12">
    <source>
        <dbReference type="Proteomes" id="UP000639859"/>
    </source>
</evidence>
<dbReference type="Pfam" id="PF01339">
    <property type="entry name" value="CheB_methylest"/>
    <property type="match status" value="1"/>
</dbReference>
<dbReference type="CDD" id="cd17541">
    <property type="entry name" value="REC_CheB-like"/>
    <property type="match status" value="1"/>
</dbReference>
<evidence type="ECO:0000256" key="1">
    <source>
        <dbReference type="ARBA" id="ARBA00022490"/>
    </source>
</evidence>
<evidence type="ECO:0000256" key="8">
    <source>
        <dbReference type="SAM" id="MobiDB-lite"/>
    </source>
</evidence>
<accession>A0ABS0T237</accession>
<dbReference type="Gene3D" id="3.40.50.180">
    <property type="entry name" value="Methylesterase CheB, C-terminal domain"/>
    <property type="match status" value="1"/>
</dbReference>
<name>A0ABS0T237_9CAUL</name>
<dbReference type="Pfam" id="PF00072">
    <property type="entry name" value="Response_reg"/>
    <property type="match status" value="1"/>
</dbReference>
<evidence type="ECO:0000256" key="2">
    <source>
        <dbReference type="ARBA" id="ARBA00022500"/>
    </source>
</evidence>
<feature type="active site" evidence="5 6">
    <location>
        <position position="179"/>
    </location>
</feature>
<dbReference type="SUPFAM" id="SSF52172">
    <property type="entry name" value="CheY-like"/>
    <property type="match status" value="1"/>
</dbReference>
<dbReference type="HAMAP" id="MF_00099">
    <property type="entry name" value="CheB_chemtxs"/>
    <property type="match status" value="1"/>
</dbReference>
<feature type="active site" evidence="5 6">
    <location>
        <position position="206"/>
    </location>
</feature>
<keyword evidence="1 5" id="KW-0963">Cytoplasm</keyword>
<dbReference type="EC" id="3.5.1.44" evidence="5"/>
<comment type="similarity">
    <text evidence="5">Belongs to the CheB family.</text>
</comment>
<keyword evidence="5 7" id="KW-0597">Phosphoprotein</keyword>
<comment type="PTM">
    <text evidence="5">Phosphorylated by CheA. Phosphorylation of the N-terminal regulatory domain activates the methylesterase activity.</text>
</comment>
<proteinExistence type="inferred from homology"/>
<dbReference type="PANTHER" id="PTHR42872:SF6">
    <property type="entry name" value="PROTEIN-GLUTAMATE METHYLESTERASE_PROTEIN-GLUTAMINE GLUTAMINASE"/>
    <property type="match status" value="1"/>
</dbReference>
<dbReference type="SMART" id="SM00448">
    <property type="entry name" value="REC"/>
    <property type="match status" value="1"/>
</dbReference>
<feature type="domain" description="Response regulatory" evidence="9">
    <location>
        <begin position="3"/>
        <end position="118"/>
    </location>
</feature>
<keyword evidence="3 5" id="KW-0378">Hydrolase</keyword>
<dbReference type="RefSeq" id="WP_198576887.1">
    <property type="nucleotide sequence ID" value="NZ_JADWOX010000010.1"/>
</dbReference>
<dbReference type="InterPro" id="IPR035909">
    <property type="entry name" value="CheB_C"/>
</dbReference>
<evidence type="ECO:0000256" key="6">
    <source>
        <dbReference type="PROSITE-ProRule" id="PRU00050"/>
    </source>
</evidence>